<accession>A0A9P6JSB9</accession>
<reference evidence="1" key="1">
    <citation type="submission" date="2020-11" db="EMBL/GenBank/DDBJ databases">
        <authorList>
            <consortium name="DOE Joint Genome Institute"/>
            <person name="Ahrendt S."/>
            <person name="Riley R."/>
            <person name="Andreopoulos W."/>
            <person name="Labutti K."/>
            <person name="Pangilinan J."/>
            <person name="Ruiz-Duenas F.J."/>
            <person name="Barrasa J.M."/>
            <person name="Sanchez-Garcia M."/>
            <person name="Camarero S."/>
            <person name="Miyauchi S."/>
            <person name="Serrano A."/>
            <person name="Linde D."/>
            <person name="Babiker R."/>
            <person name="Drula E."/>
            <person name="Ayuso-Fernandez I."/>
            <person name="Pacheco R."/>
            <person name="Padilla G."/>
            <person name="Ferreira P."/>
            <person name="Barriuso J."/>
            <person name="Kellner H."/>
            <person name="Castanera R."/>
            <person name="Alfaro M."/>
            <person name="Ramirez L."/>
            <person name="Pisabarro A.G."/>
            <person name="Kuo A."/>
            <person name="Tritt A."/>
            <person name="Lipzen A."/>
            <person name="He G."/>
            <person name="Yan M."/>
            <person name="Ng V."/>
            <person name="Cullen D."/>
            <person name="Martin F."/>
            <person name="Rosso M.-N."/>
            <person name="Henrissat B."/>
            <person name="Hibbett D."/>
            <person name="Martinez A.T."/>
            <person name="Grigoriev I.V."/>
        </authorList>
    </citation>
    <scope>NUCLEOTIDE SEQUENCE</scope>
    <source>
        <strain evidence="1">CBS 506.95</strain>
    </source>
</reference>
<name>A0A9P6JSB9_9AGAR</name>
<dbReference type="EMBL" id="MU157834">
    <property type="protein sequence ID" value="KAF9531797.1"/>
    <property type="molecule type" value="Genomic_DNA"/>
</dbReference>
<gene>
    <name evidence="1" type="ORF">CPB83DRAFT_848760</name>
</gene>
<organism evidence="1 2">
    <name type="scientific">Crepidotus variabilis</name>
    <dbReference type="NCBI Taxonomy" id="179855"/>
    <lineage>
        <taxon>Eukaryota</taxon>
        <taxon>Fungi</taxon>
        <taxon>Dikarya</taxon>
        <taxon>Basidiomycota</taxon>
        <taxon>Agaricomycotina</taxon>
        <taxon>Agaricomycetes</taxon>
        <taxon>Agaricomycetidae</taxon>
        <taxon>Agaricales</taxon>
        <taxon>Agaricineae</taxon>
        <taxon>Crepidotaceae</taxon>
        <taxon>Crepidotus</taxon>
    </lineage>
</organism>
<evidence type="ECO:0000313" key="1">
    <source>
        <dbReference type="EMBL" id="KAF9531797.1"/>
    </source>
</evidence>
<dbReference type="AlphaFoldDB" id="A0A9P6JSB9"/>
<protein>
    <submittedName>
        <fullName evidence="1">Uncharacterized protein</fullName>
    </submittedName>
</protein>
<sequence length="76" mass="8625">MIAPFSTFCLSDLSFSFCHPRGPTPGNLSHNPVNDLTYETESFNILEWLDELDLARHQCSFPNAQIRCALISFSFL</sequence>
<keyword evidence="2" id="KW-1185">Reference proteome</keyword>
<evidence type="ECO:0000313" key="2">
    <source>
        <dbReference type="Proteomes" id="UP000807306"/>
    </source>
</evidence>
<proteinExistence type="predicted"/>
<dbReference type="Proteomes" id="UP000807306">
    <property type="component" value="Unassembled WGS sequence"/>
</dbReference>
<comment type="caution">
    <text evidence="1">The sequence shown here is derived from an EMBL/GenBank/DDBJ whole genome shotgun (WGS) entry which is preliminary data.</text>
</comment>